<feature type="region of interest" description="Disordered" evidence="1">
    <location>
        <begin position="417"/>
        <end position="450"/>
    </location>
</feature>
<dbReference type="FunCoup" id="A0A5F8HFS6">
    <property type="interactions" value="1187"/>
</dbReference>
<keyword evidence="2" id="KW-1133">Transmembrane helix</keyword>
<keyword evidence="4" id="KW-1185">Reference proteome</keyword>
<dbReference type="SUPFAM" id="SSF46966">
    <property type="entry name" value="Spectrin repeat"/>
    <property type="match status" value="1"/>
</dbReference>
<protein>
    <submittedName>
        <fullName evidence="3">Centrosomal protein 68</fullName>
    </submittedName>
</protein>
<evidence type="ECO:0000313" key="4">
    <source>
        <dbReference type="Proteomes" id="UP000002280"/>
    </source>
</evidence>
<dbReference type="STRING" id="13616.ENSMODP00000058017"/>
<feature type="region of interest" description="Disordered" evidence="1">
    <location>
        <begin position="74"/>
        <end position="97"/>
    </location>
</feature>
<feature type="compositionally biased region" description="Polar residues" evidence="1">
    <location>
        <begin position="363"/>
        <end position="374"/>
    </location>
</feature>
<accession>A0A5F8HFS6</accession>
<dbReference type="GeneTree" id="ENSGT00810000125473"/>
<evidence type="ECO:0000313" key="3">
    <source>
        <dbReference type="Ensembl" id="ENSMODP00000058017.1"/>
    </source>
</evidence>
<feature type="region of interest" description="Disordered" evidence="1">
    <location>
        <begin position="363"/>
        <end position="404"/>
    </location>
</feature>
<organism evidence="3 4">
    <name type="scientific">Monodelphis domestica</name>
    <name type="common">Gray short-tailed opossum</name>
    <dbReference type="NCBI Taxonomy" id="13616"/>
    <lineage>
        <taxon>Eukaryota</taxon>
        <taxon>Metazoa</taxon>
        <taxon>Chordata</taxon>
        <taxon>Craniata</taxon>
        <taxon>Vertebrata</taxon>
        <taxon>Euteleostomi</taxon>
        <taxon>Mammalia</taxon>
        <taxon>Metatheria</taxon>
        <taxon>Didelphimorphia</taxon>
        <taxon>Didelphidae</taxon>
        <taxon>Monodelphis</taxon>
    </lineage>
</organism>
<reference evidence="3" key="2">
    <citation type="submission" date="2025-08" db="UniProtKB">
        <authorList>
            <consortium name="Ensembl"/>
        </authorList>
    </citation>
    <scope>IDENTIFICATION</scope>
</reference>
<feature type="region of interest" description="Disordered" evidence="1">
    <location>
        <begin position="142"/>
        <end position="194"/>
    </location>
</feature>
<feature type="region of interest" description="Disordered" evidence="1">
    <location>
        <begin position="507"/>
        <end position="565"/>
    </location>
</feature>
<evidence type="ECO:0000256" key="2">
    <source>
        <dbReference type="SAM" id="Phobius"/>
    </source>
</evidence>
<dbReference type="InParanoid" id="A0A5F8HFS6"/>
<sequence>MGPDLGRGENLSSMALREEKTSAESDTEAETVVDGHMEPCQEQACSGPRGSMQCVPRAGGGKGFSLEEEEELAKRKDKPNHLAGVSMWKNHHPDQENKCEASAKEFIMESEPLFSPLFPEDGPGTGTTRDYWLPAGAQREDKLCLDTPELPQNLADPLTRTLSSGEVADDEDDHSSVESPKVRGPRQQPYNSSSSFSLKWTSLLSSDLSALSLSSHSFPTSPAPHGFLRGREKTGSQSPWAAKGSSLDSTASCLPSGSLSCALGPGPSSPGLRCLASCSDEAGRNRPRPSFQAEYWACVLPDSLPPSPNRQSPLWNPNKDYEDLLDYTYPLKPKAQLPKRLSNRMLADPFLHDSGIDLDSFSMSPENTLKSPGTLSHDCLPVEADGQLPLEPRNGDATASLPPETFGSVASALFTSTPKARSRLAPGNDTTPTSPEPNRPSQGAQSPRNALSALVEKKGCRDDPQRLFQETPLESDWETHEIEIEDEYLALPPRLTQVSSLAPYLSTVQASDSQPPEGRRFPASSGGGEPTPSLSRSRHCCPRSPPPQVQELDREGEPGAPGSRTRTMVSFQERLAGLPSWDLKPEGLCLGKEKDQGTDSLLQCVKMFCCHLEELIGWLYKVAEVTDNLIPPKSNLASLKSSLQLYRQFKKDIAEHQSLTQNVLQKGEILLQCLLDNAPGEMFEVSLHTDDSLCHCSLKKAVPIDLVIPLPRGKKPVLYKLHHVPLDSHPLPSGQLRICAAHSSLPALPRYLCFGQEDGKQNLFLTIFLCSFILVSIGSLVLETQV</sequence>
<dbReference type="Bgee" id="ENSMODG00000003315">
    <property type="expression patterns" value="Expressed in hindlimb bud and 18 other cell types or tissues"/>
</dbReference>
<proteinExistence type="predicted"/>
<feature type="region of interest" description="Disordered" evidence="1">
    <location>
        <begin position="1"/>
        <end position="52"/>
    </location>
</feature>
<keyword evidence="2" id="KW-0812">Transmembrane</keyword>
<dbReference type="AlphaFoldDB" id="A0A5F8HFS6"/>
<feature type="transmembrane region" description="Helical" evidence="2">
    <location>
        <begin position="763"/>
        <end position="782"/>
    </location>
</feature>
<keyword evidence="2" id="KW-0472">Membrane</keyword>
<reference evidence="3" key="3">
    <citation type="submission" date="2025-09" db="UniProtKB">
        <authorList>
            <consortium name="Ensembl"/>
        </authorList>
    </citation>
    <scope>IDENTIFICATION</scope>
</reference>
<feature type="region of interest" description="Disordered" evidence="1">
    <location>
        <begin position="213"/>
        <end position="247"/>
    </location>
</feature>
<dbReference type="OMA" id="WDRGWPL"/>
<dbReference type="Proteomes" id="UP000002280">
    <property type="component" value="Chromosome 1"/>
</dbReference>
<name>A0A5F8HFS6_MONDO</name>
<dbReference type="Ensembl" id="ENSMODT00000087981.1">
    <property type="protein sequence ID" value="ENSMODP00000058017.1"/>
    <property type="gene ID" value="ENSMODG00000003315.3"/>
</dbReference>
<feature type="compositionally biased region" description="Polar residues" evidence="1">
    <location>
        <begin position="439"/>
        <end position="449"/>
    </location>
</feature>
<evidence type="ECO:0000256" key="1">
    <source>
        <dbReference type="SAM" id="MobiDB-lite"/>
    </source>
</evidence>
<reference evidence="3 4" key="1">
    <citation type="journal article" date="2007" name="Nature">
        <title>Genome of the marsupial Monodelphis domestica reveals innovation in non-coding sequences.</title>
        <authorList>
            <person name="Mikkelsen T.S."/>
            <person name="Wakefield M.J."/>
            <person name="Aken B."/>
            <person name="Amemiya C.T."/>
            <person name="Chang J.L."/>
            <person name="Duke S."/>
            <person name="Garber M."/>
            <person name="Gentles A.J."/>
            <person name="Goodstadt L."/>
            <person name="Heger A."/>
            <person name="Jurka J."/>
            <person name="Kamal M."/>
            <person name="Mauceli E."/>
            <person name="Searle S.M."/>
            <person name="Sharpe T."/>
            <person name="Baker M.L."/>
            <person name="Batzer M.A."/>
            <person name="Benos P.V."/>
            <person name="Belov K."/>
            <person name="Clamp M."/>
            <person name="Cook A."/>
            <person name="Cuff J."/>
            <person name="Das R."/>
            <person name="Davidow L."/>
            <person name="Deakin J.E."/>
            <person name="Fazzari M.J."/>
            <person name="Glass J.L."/>
            <person name="Grabherr M."/>
            <person name="Greally J.M."/>
            <person name="Gu W."/>
            <person name="Hore T.A."/>
            <person name="Huttley G.A."/>
            <person name="Kleber M."/>
            <person name="Jirtle R.L."/>
            <person name="Koina E."/>
            <person name="Lee J.T."/>
            <person name="Mahony S."/>
            <person name="Marra M.A."/>
            <person name="Miller R.D."/>
            <person name="Nicholls R.D."/>
            <person name="Oda M."/>
            <person name="Papenfuss A.T."/>
            <person name="Parra Z.E."/>
            <person name="Pollock D.D."/>
            <person name="Ray D.A."/>
            <person name="Schein J.E."/>
            <person name="Speed T.P."/>
            <person name="Thompson K."/>
            <person name="VandeBerg J.L."/>
            <person name="Wade C.M."/>
            <person name="Walker J.A."/>
            <person name="Waters P.D."/>
            <person name="Webber C."/>
            <person name="Weidman J.R."/>
            <person name="Xie X."/>
            <person name="Zody M.C."/>
            <person name="Baldwin J."/>
            <person name="Abdouelleil A."/>
            <person name="Abdulkadir J."/>
            <person name="Abebe A."/>
            <person name="Abera B."/>
            <person name="Abreu J."/>
            <person name="Acer S.C."/>
            <person name="Aftuck L."/>
            <person name="Alexander A."/>
            <person name="An P."/>
            <person name="Anderson E."/>
            <person name="Anderson S."/>
            <person name="Arachi H."/>
            <person name="Azer M."/>
            <person name="Bachantsang P."/>
            <person name="Barry A."/>
            <person name="Bayul T."/>
            <person name="Berlin A."/>
            <person name="Bessette D."/>
            <person name="Bloom T."/>
            <person name="Bloom T."/>
            <person name="Boguslavskiy L."/>
            <person name="Bonnet C."/>
            <person name="Boukhgalter B."/>
            <person name="Bourzgui I."/>
            <person name="Brown A."/>
            <person name="Cahill P."/>
            <person name="Channer S."/>
            <person name="Cheshatsang Y."/>
            <person name="Chuda L."/>
            <person name="Citroen M."/>
            <person name="Collymore A."/>
            <person name="Cooke P."/>
            <person name="Costello M."/>
            <person name="D'Aco K."/>
            <person name="Daza R."/>
            <person name="De Haan G."/>
            <person name="DeGray S."/>
            <person name="DeMaso C."/>
            <person name="Dhargay N."/>
            <person name="Dooley K."/>
            <person name="Dooley E."/>
            <person name="Doricent M."/>
            <person name="Dorje P."/>
            <person name="Dorjee K."/>
            <person name="Dupes A."/>
            <person name="Elong R."/>
            <person name="Falk J."/>
            <person name="Farina A."/>
            <person name="Faro S."/>
            <person name="Ferguson D."/>
            <person name="Fisher S."/>
            <person name="Foley C.D."/>
            <person name="Franke A."/>
            <person name="Friedrich D."/>
            <person name="Gadbois L."/>
            <person name="Gearin G."/>
            <person name="Gearin C.R."/>
            <person name="Giannoukos G."/>
            <person name="Goode T."/>
            <person name="Graham J."/>
            <person name="Grandbois E."/>
            <person name="Grewal S."/>
            <person name="Gyaltsen K."/>
            <person name="Hafez N."/>
            <person name="Hagos B."/>
            <person name="Hall J."/>
            <person name="Henson C."/>
            <person name="Hollinger A."/>
            <person name="Honan T."/>
            <person name="Huard M.D."/>
            <person name="Hughes L."/>
            <person name="Hurhula B."/>
            <person name="Husby M.E."/>
            <person name="Kamat A."/>
            <person name="Kanga B."/>
            <person name="Kashin S."/>
            <person name="Khazanovich D."/>
            <person name="Kisner P."/>
            <person name="Lance K."/>
            <person name="Lara M."/>
            <person name="Lee W."/>
            <person name="Lennon N."/>
            <person name="Letendre F."/>
            <person name="LeVine R."/>
            <person name="Lipovsky A."/>
            <person name="Liu X."/>
            <person name="Liu J."/>
            <person name="Liu S."/>
            <person name="Lokyitsang T."/>
            <person name="Lokyitsang Y."/>
            <person name="Lubonja R."/>
            <person name="Lui A."/>
            <person name="MacDonald P."/>
            <person name="Magnisalis V."/>
            <person name="Maru K."/>
            <person name="Matthews C."/>
            <person name="McCusker W."/>
            <person name="McDonough S."/>
            <person name="Mehta T."/>
            <person name="Meldrim J."/>
            <person name="Meneus L."/>
            <person name="Mihai O."/>
            <person name="Mihalev A."/>
            <person name="Mihova T."/>
            <person name="Mittelman R."/>
            <person name="Mlenga V."/>
            <person name="Montmayeur A."/>
            <person name="Mulrain L."/>
            <person name="Navidi A."/>
            <person name="Naylor J."/>
            <person name="Negash T."/>
            <person name="Nguyen T."/>
            <person name="Nguyen N."/>
            <person name="Nicol R."/>
            <person name="Norbu C."/>
            <person name="Norbu N."/>
            <person name="Novod N."/>
            <person name="O'Neill B."/>
            <person name="Osman S."/>
            <person name="Markiewicz E."/>
            <person name="Oyono O.L."/>
            <person name="Patti C."/>
            <person name="Phunkhang P."/>
            <person name="Pierre F."/>
            <person name="Priest M."/>
            <person name="Raghuraman S."/>
            <person name="Rege F."/>
            <person name="Reyes R."/>
            <person name="Rise C."/>
            <person name="Rogov P."/>
            <person name="Ross K."/>
            <person name="Ryan E."/>
            <person name="Settipalli S."/>
            <person name="Shea T."/>
            <person name="Sherpa N."/>
            <person name="Shi L."/>
            <person name="Shih D."/>
            <person name="Sparrow T."/>
            <person name="Spaulding J."/>
            <person name="Stalker J."/>
            <person name="Stange-Thomann N."/>
            <person name="Stavropoulos S."/>
            <person name="Stone C."/>
            <person name="Strader C."/>
            <person name="Tesfaye S."/>
            <person name="Thomson T."/>
            <person name="Thoulutsang Y."/>
            <person name="Thoulutsang D."/>
            <person name="Topham K."/>
            <person name="Topping I."/>
            <person name="Tsamla T."/>
            <person name="Vassiliev H."/>
            <person name="Vo A."/>
            <person name="Wangchuk T."/>
            <person name="Wangdi T."/>
            <person name="Weiand M."/>
            <person name="Wilkinson J."/>
            <person name="Wilson A."/>
            <person name="Yadav S."/>
            <person name="Young G."/>
            <person name="Yu Q."/>
            <person name="Zembek L."/>
            <person name="Zhong D."/>
            <person name="Zimmer A."/>
            <person name="Zwirko Z."/>
            <person name="Jaffe D.B."/>
            <person name="Alvarez P."/>
            <person name="Brockman W."/>
            <person name="Butler J."/>
            <person name="Chin C."/>
            <person name="Gnerre S."/>
            <person name="MacCallum I."/>
            <person name="Graves J.A."/>
            <person name="Ponting C.P."/>
            <person name="Breen M."/>
            <person name="Samollow P.B."/>
            <person name="Lander E.S."/>
            <person name="Lindblad-Toh K."/>
        </authorList>
    </citation>
    <scope>NUCLEOTIDE SEQUENCE [LARGE SCALE GENOMIC DNA]</scope>
</reference>
<dbReference type="Gene3D" id="1.20.58.60">
    <property type="match status" value="1"/>
</dbReference>